<feature type="transmembrane region" description="Helical" evidence="1">
    <location>
        <begin position="33"/>
        <end position="51"/>
    </location>
</feature>
<gene>
    <name evidence="2" type="ORF">UFOPK3609_01137</name>
</gene>
<dbReference type="EMBL" id="CAFBMQ010000172">
    <property type="protein sequence ID" value="CAB4915795.1"/>
    <property type="molecule type" value="Genomic_DNA"/>
</dbReference>
<feature type="transmembrane region" description="Helical" evidence="1">
    <location>
        <begin position="7"/>
        <end position="27"/>
    </location>
</feature>
<evidence type="ECO:0000313" key="2">
    <source>
        <dbReference type="EMBL" id="CAB4915795.1"/>
    </source>
</evidence>
<accession>A0A6J7HH13</accession>
<evidence type="ECO:0000256" key="1">
    <source>
        <dbReference type="SAM" id="Phobius"/>
    </source>
</evidence>
<dbReference type="AlphaFoldDB" id="A0A6J7HH13"/>
<organism evidence="2">
    <name type="scientific">freshwater metagenome</name>
    <dbReference type="NCBI Taxonomy" id="449393"/>
    <lineage>
        <taxon>unclassified sequences</taxon>
        <taxon>metagenomes</taxon>
        <taxon>ecological metagenomes</taxon>
    </lineage>
</organism>
<protein>
    <submittedName>
        <fullName evidence="2">Unannotated protein</fullName>
    </submittedName>
</protein>
<sequence length="132" mass="14142">MHWSTRPGETFVAAAVAVVLGAGVLLVDTPGRVLLGAATLLLVAVVVRDLVLRPRLLADEVQVVVATLGGRTVIPRERLRARVRTGRRLGMRSTTLELEDTGDDTVLLVLGRRDLGTDPEQVGAQLLGHRPV</sequence>
<keyword evidence="1" id="KW-0812">Transmembrane</keyword>
<name>A0A6J7HH13_9ZZZZ</name>
<keyword evidence="1" id="KW-0472">Membrane</keyword>
<keyword evidence="1" id="KW-1133">Transmembrane helix</keyword>
<reference evidence="2" key="1">
    <citation type="submission" date="2020-05" db="EMBL/GenBank/DDBJ databases">
        <authorList>
            <person name="Chiriac C."/>
            <person name="Salcher M."/>
            <person name="Ghai R."/>
            <person name="Kavagutti S V."/>
        </authorList>
    </citation>
    <scope>NUCLEOTIDE SEQUENCE</scope>
</reference>
<proteinExistence type="predicted"/>